<dbReference type="Gene3D" id="1.50.10.20">
    <property type="match status" value="1"/>
</dbReference>
<evidence type="ECO:0000313" key="2">
    <source>
        <dbReference type="Proteomes" id="UP000251402"/>
    </source>
</evidence>
<dbReference type="AlphaFoldDB" id="A0A5C1I045"/>
<dbReference type="OrthoDB" id="1092992at2"/>
<dbReference type="KEGG" id="mrub:DEO27_015580"/>
<dbReference type="Proteomes" id="UP000251402">
    <property type="component" value="Chromosome"/>
</dbReference>
<dbReference type="GO" id="GO:0031179">
    <property type="term" value="P:peptide modification"/>
    <property type="evidence" value="ECO:0007669"/>
    <property type="project" value="InterPro"/>
</dbReference>
<sequence length="327" mass="37444">MNNIDNFKTYLSGFEQNCANDYSLYNGKTGLAMLYYMLHAASGDQVSLTKGKQLLDELSENIQNIKEFNFQNGLSGIGWAIEWLVQNKFIDANTDEILEDMDDELYRSVVYAKSGDASLAHGVIGKALYFYRRLCARNSSSSRYRYICIQECLVLLIDEIDELLFSDNAILYNGDTLLNDLQKMHQVGQALLLVSSINRLKINAEVCKKIICCSRGVLDLYFNSNNSHHNDNELDWYLTYCYYKSGIYLGDSEFLSKTMYGGCTFNEKFMRSLGYFSVNNEANSQIHVTLMAEHPLDNSETGVFNLFKEICHFPQIAKYNWEEGWGL</sequence>
<dbReference type="RefSeq" id="WP_112573923.1">
    <property type="nucleotide sequence ID" value="NZ_CP043450.1"/>
</dbReference>
<protein>
    <submittedName>
        <fullName evidence="1">Uncharacterized protein</fullName>
    </submittedName>
</protein>
<reference evidence="1" key="1">
    <citation type="submission" date="2019-08" db="EMBL/GenBank/DDBJ databases">
        <title>Comparative genome analysis confer to the adaptation heavy metal polluted environment.</title>
        <authorList>
            <person name="Li Y."/>
        </authorList>
    </citation>
    <scope>NUCLEOTIDE SEQUENCE [LARGE SCALE GENOMIC DNA]</scope>
    <source>
        <strain evidence="1">P1</strain>
    </source>
</reference>
<proteinExistence type="predicted"/>
<organism evidence="1 2">
    <name type="scientific">Mucilaginibacter rubeus</name>
    <dbReference type="NCBI Taxonomy" id="2027860"/>
    <lineage>
        <taxon>Bacteria</taxon>
        <taxon>Pseudomonadati</taxon>
        <taxon>Bacteroidota</taxon>
        <taxon>Sphingobacteriia</taxon>
        <taxon>Sphingobacteriales</taxon>
        <taxon>Sphingobacteriaceae</taxon>
        <taxon>Mucilaginibacter</taxon>
    </lineage>
</organism>
<evidence type="ECO:0000313" key="1">
    <source>
        <dbReference type="EMBL" id="QEM11386.1"/>
    </source>
</evidence>
<keyword evidence="2" id="KW-1185">Reference proteome</keyword>
<accession>A0A5C1I045</accession>
<name>A0A5C1I045_9SPHI</name>
<dbReference type="SUPFAM" id="SSF158745">
    <property type="entry name" value="LanC-like"/>
    <property type="match status" value="1"/>
</dbReference>
<gene>
    <name evidence="1" type="ORF">DEO27_015580</name>
</gene>
<dbReference type="EMBL" id="CP043450">
    <property type="protein sequence ID" value="QEM11386.1"/>
    <property type="molecule type" value="Genomic_DNA"/>
</dbReference>
<dbReference type="InterPro" id="IPR007822">
    <property type="entry name" value="LANC-like"/>
</dbReference>
<dbReference type="Pfam" id="PF05147">
    <property type="entry name" value="LANC_like"/>
    <property type="match status" value="1"/>
</dbReference>